<feature type="domain" description="Transglycosylase SLT" evidence="4">
    <location>
        <begin position="101"/>
        <end position="202"/>
    </location>
</feature>
<evidence type="ECO:0000256" key="2">
    <source>
        <dbReference type="ARBA" id="ARBA00009387"/>
    </source>
</evidence>
<dbReference type="CDD" id="cd00254">
    <property type="entry name" value="LT-like"/>
    <property type="match status" value="1"/>
</dbReference>
<proteinExistence type="inferred from homology"/>
<name>A0ABM6WPW1_9RHOB</name>
<dbReference type="PANTHER" id="PTHR37423:SF2">
    <property type="entry name" value="MEMBRANE-BOUND LYTIC MUREIN TRANSGLYCOSYLASE C"/>
    <property type="match status" value="1"/>
</dbReference>
<comment type="similarity">
    <text evidence="2">Belongs to the virb1 family.</text>
</comment>
<evidence type="ECO:0000259" key="4">
    <source>
        <dbReference type="Pfam" id="PF01464"/>
    </source>
</evidence>
<sequence>MFARSAARRLARVALALSLGLGLAVPAMADGLRIQKSGKSRIAQFERQTRLLDSRLAGQYQQSARLRPKGTSTKSVVDLALPGTIPAYSGNRRSQYLPHARAMARKHGVPEDLFLRLVQQESGWNPSARSNKGARGLAQLMPGTAAKLGVDASDPIQNLDGGARYLLKQLGQFGSMELALAAYNAGPGAVQKYNGIPPYRETQDYVTRIRGS</sequence>
<dbReference type="RefSeq" id="WP_112887496.1">
    <property type="nucleotide sequence ID" value="NZ_CP030239.1"/>
</dbReference>
<dbReference type="InterPro" id="IPR023346">
    <property type="entry name" value="Lysozyme-like_dom_sf"/>
</dbReference>
<accession>A0ABM6WPW1</accession>
<organism evidence="5 6">
    <name type="scientific">Paracoccus mutanolyticus</name>
    <dbReference type="NCBI Taxonomy" id="1499308"/>
    <lineage>
        <taxon>Bacteria</taxon>
        <taxon>Pseudomonadati</taxon>
        <taxon>Pseudomonadota</taxon>
        <taxon>Alphaproteobacteria</taxon>
        <taxon>Rhodobacterales</taxon>
        <taxon>Paracoccaceae</taxon>
        <taxon>Paracoccus</taxon>
    </lineage>
</organism>
<gene>
    <name evidence="5" type="ORF">DPM13_03960</name>
</gene>
<evidence type="ECO:0000256" key="1">
    <source>
        <dbReference type="ARBA" id="ARBA00007734"/>
    </source>
</evidence>
<evidence type="ECO:0000313" key="6">
    <source>
        <dbReference type="Proteomes" id="UP000249922"/>
    </source>
</evidence>
<evidence type="ECO:0000256" key="3">
    <source>
        <dbReference type="SAM" id="SignalP"/>
    </source>
</evidence>
<keyword evidence="6" id="KW-1185">Reference proteome</keyword>
<dbReference type="Pfam" id="PF01464">
    <property type="entry name" value="SLT"/>
    <property type="match status" value="1"/>
</dbReference>
<dbReference type="Gene3D" id="1.10.530.10">
    <property type="match status" value="1"/>
</dbReference>
<feature type="chain" id="PRO_5047083880" evidence="3">
    <location>
        <begin position="30"/>
        <end position="212"/>
    </location>
</feature>
<reference evidence="5 6" key="1">
    <citation type="submission" date="2018-06" db="EMBL/GenBank/DDBJ databases">
        <title>Complete genome sequence of Paracoccus mutanolyticus strain RSP-02 isolated from cellulosic waste.</title>
        <authorList>
            <person name="Amrutha R.N."/>
            <person name="Shrivastav A."/>
            <person name="Buddana S.K."/>
            <person name="Deshpande U."/>
            <person name="Prakasham R.S."/>
        </authorList>
    </citation>
    <scope>NUCLEOTIDE SEQUENCE [LARGE SCALE GENOMIC DNA]</scope>
    <source>
        <strain evidence="5 6">RSP-02</strain>
    </source>
</reference>
<dbReference type="InterPro" id="IPR008258">
    <property type="entry name" value="Transglycosylase_SLT_dom_1"/>
</dbReference>
<dbReference type="Proteomes" id="UP000249922">
    <property type="component" value="Chromosome"/>
</dbReference>
<dbReference type="PANTHER" id="PTHR37423">
    <property type="entry name" value="SOLUBLE LYTIC MUREIN TRANSGLYCOSYLASE-RELATED"/>
    <property type="match status" value="1"/>
</dbReference>
<keyword evidence="3" id="KW-0732">Signal</keyword>
<protein>
    <submittedName>
        <fullName evidence="5">Lytic transglycosylase domain-containing protein</fullName>
    </submittedName>
</protein>
<dbReference type="SUPFAM" id="SSF53955">
    <property type="entry name" value="Lysozyme-like"/>
    <property type="match status" value="1"/>
</dbReference>
<dbReference type="EMBL" id="CP030239">
    <property type="protein sequence ID" value="AWX92640.1"/>
    <property type="molecule type" value="Genomic_DNA"/>
</dbReference>
<feature type="signal peptide" evidence="3">
    <location>
        <begin position="1"/>
        <end position="29"/>
    </location>
</feature>
<evidence type="ECO:0000313" key="5">
    <source>
        <dbReference type="EMBL" id="AWX92640.1"/>
    </source>
</evidence>
<comment type="similarity">
    <text evidence="1">Belongs to the transglycosylase Slt family.</text>
</comment>